<dbReference type="PANTHER" id="PTHR13140">
    <property type="entry name" value="MYOSIN"/>
    <property type="match status" value="1"/>
</dbReference>
<protein>
    <recommendedName>
        <fullName evidence="5">Myosin motor domain-containing protein</fullName>
    </recommendedName>
</protein>
<evidence type="ECO:0000256" key="2">
    <source>
        <dbReference type="ARBA" id="ARBA00022840"/>
    </source>
</evidence>
<dbReference type="EMBL" id="JAPWTJ010000566">
    <property type="protein sequence ID" value="KAJ8977278.1"/>
    <property type="molecule type" value="Genomic_DNA"/>
</dbReference>
<keyword evidence="4" id="KW-0505">Motor protein</keyword>
<keyword evidence="7" id="KW-1185">Reference proteome</keyword>
<dbReference type="Gene3D" id="1.20.58.530">
    <property type="match status" value="1"/>
</dbReference>
<dbReference type="InterPro" id="IPR027417">
    <property type="entry name" value="P-loop_NTPase"/>
</dbReference>
<keyword evidence="1" id="KW-0547">Nucleotide-binding</keyword>
<gene>
    <name evidence="6" type="ORF">NQ317_006806</name>
</gene>
<comment type="similarity">
    <text evidence="4">Belongs to the TRAFAC class myosin-kinesin ATPase superfamily. Myosin family.</text>
</comment>
<comment type="caution">
    <text evidence="4">Lacks conserved residue(s) required for the propagation of feature annotation.</text>
</comment>
<keyword evidence="2" id="KW-0067">ATP-binding</keyword>
<accession>A0ABQ9JGY5</accession>
<dbReference type="PANTHER" id="PTHR13140:SF713">
    <property type="entry name" value="UNCONVENTIONAL MYOSIN ID"/>
    <property type="match status" value="1"/>
</dbReference>
<evidence type="ECO:0000256" key="1">
    <source>
        <dbReference type="ARBA" id="ARBA00022741"/>
    </source>
</evidence>
<keyword evidence="3 4" id="KW-0009">Actin-binding</keyword>
<dbReference type="InterPro" id="IPR001609">
    <property type="entry name" value="Myosin_head_motor_dom-like"/>
</dbReference>
<sequence length="100" mass="11998">MRCFLKRWIKLKGHKHYMSRQVKPSEKSLKHKIEFRITHYAGDVAYSIIGFLDKNKDTLFQDFKRLLYNSRDPNLKLMWPEGAQHITEITKKTSNGWFIV</sequence>
<evidence type="ECO:0000259" key="5">
    <source>
        <dbReference type="PROSITE" id="PS51456"/>
    </source>
</evidence>
<proteinExistence type="inferred from homology"/>
<evidence type="ECO:0000256" key="4">
    <source>
        <dbReference type="PROSITE-ProRule" id="PRU00782"/>
    </source>
</evidence>
<evidence type="ECO:0000313" key="7">
    <source>
        <dbReference type="Proteomes" id="UP001162164"/>
    </source>
</evidence>
<keyword evidence="4" id="KW-0518">Myosin</keyword>
<name>A0ABQ9JGY5_9CUCU</name>
<evidence type="ECO:0000313" key="6">
    <source>
        <dbReference type="EMBL" id="KAJ8977278.1"/>
    </source>
</evidence>
<dbReference type="Proteomes" id="UP001162164">
    <property type="component" value="Unassembled WGS sequence"/>
</dbReference>
<comment type="caution">
    <text evidence="6">The sequence shown here is derived from an EMBL/GenBank/DDBJ whole genome shotgun (WGS) entry which is preliminary data.</text>
</comment>
<feature type="domain" description="Myosin motor" evidence="5">
    <location>
        <begin position="1"/>
        <end position="100"/>
    </location>
</feature>
<dbReference type="Pfam" id="PF00063">
    <property type="entry name" value="Myosin_head"/>
    <property type="match status" value="1"/>
</dbReference>
<evidence type="ECO:0000256" key="3">
    <source>
        <dbReference type="ARBA" id="ARBA00023203"/>
    </source>
</evidence>
<dbReference type="PROSITE" id="PS51456">
    <property type="entry name" value="MYOSIN_MOTOR"/>
    <property type="match status" value="1"/>
</dbReference>
<dbReference type="SUPFAM" id="SSF52540">
    <property type="entry name" value="P-loop containing nucleoside triphosphate hydrolases"/>
    <property type="match status" value="1"/>
</dbReference>
<organism evidence="6 7">
    <name type="scientific">Molorchus minor</name>
    <dbReference type="NCBI Taxonomy" id="1323400"/>
    <lineage>
        <taxon>Eukaryota</taxon>
        <taxon>Metazoa</taxon>
        <taxon>Ecdysozoa</taxon>
        <taxon>Arthropoda</taxon>
        <taxon>Hexapoda</taxon>
        <taxon>Insecta</taxon>
        <taxon>Pterygota</taxon>
        <taxon>Neoptera</taxon>
        <taxon>Endopterygota</taxon>
        <taxon>Coleoptera</taxon>
        <taxon>Polyphaga</taxon>
        <taxon>Cucujiformia</taxon>
        <taxon>Chrysomeloidea</taxon>
        <taxon>Cerambycidae</taxon>
        <taxon>Lamiinae</taxon>
        <taxon>Monochamini</taxon>
        <taxon>Molorchus</taxon>
    </lineage>
</organism>
<reference evidence="6" key="1">
    <citation type="journal article" date="2023" name="Insect Mol. Biol.">
        <title>Genome sequencing provides insights into the evolution of gene families encoding plant cell wall-degrading enzymes in longhorned beetles.</title>
        <authorList>
            <person name="Shin N.R."/>
            <person name="Okamura Y."/>
            <person name="Kirsch R."/>
            <person name="Pauchet Y."/>
        </authorList>
    </citation>
    <scope>NUCLEOTIDE SEQUENCE</scope>
    <source>
        <strain evidence="6">MMC_N1</strain>
    </source>
</reference>